<dbReference type="PIRSF" id="PIRSF005965">
    <property type="entry name" value="Chor_mut_AroH"/>
    <property type="match status" value="1"/>
</dbReference>
<keyword evidence="1" id="KW-0934">Plastid</keyword>
<dbReference type="Gene3D" id="3.30.1330.40">
    <property type="entry name" value="RutC-like"/>
    <property type="match status" value="1"/>
</dbReference>
<evidence type="ECO:0000313" key="1">
    <source>
        <dbReference type="EMBL" id="AUG32779.1"/>
    </source>
</evidence>
<geneLocation type="plastid" evidence="1"/>
<dbReference type="PROSITE" id="PS51167">
    <property type="entry name" value="CHORISMATE_MUT_1"/>
    <property type="match status" value="1"/>
</dbReference>
<dbReference type="CDD" id="cd02185">
    <property type="entry name" value="AroH"/>
    <property type="match status" value="1"/>
</dbReference>
<dbReference type="AlphaFoldDB" id="A0A2H4ZQJ0"/>
<organism evidence="1">
    <name type="scientific">Paulinella longichromatophora</name>
    <dbReference type="NCBI Taxonomy" id="1708747"/>
    <lineage>
        <taxon>Eukaryota</taxon>
        <taxon>Sar</taxon>
        <taxon>Rhizaria</taxon>
        <taxon>Cercozoa</taxon>
        <taxon>Imbricatea</taxon>
        <taxon>Silicofilosea</taxon>
        <taxon>Euglyphida</taxon>
        <taxon>Paulinellidae</taxon>
        <taxon>Paulinella</taxon>
    </lineage>
</organism>
<dbReference type="PANTHER" id="PTHR21164">
    <property type="entry name" value="CHORISMATE MUTASE"/>
    <property type="match status" value="1"/>
</dbReference>
<reference evidence="1" key="1">
    <citation type="submission" date="2017-10" db="EMBL/GenBank/DDBJ databases">
        <title>Paulinella longichromatophora chromatophore genome.</title>
        <authorList>
            <person name="Lhee D."/>
            <person name="Yoon H.S."/>
        </authorList>
    </citation>
    <scope>NUCLEOTIDE SEQUENCE</scope>
</reference>
<dbReference type="PANTHER" id="PTHR21164:SF0">
    <property type="entry name" value="CHORISMATE MUTASE AROH"/>
    <property type="match status" value="1"/>
</dbReference>
<dbReference type="Pfam" id="PF07736">
    <property type="entry name" value="CM_1"/>
    <property type="match status" value="1"/>
</dbReference>
<dbReference type="GO" id="GO:0046417">
    <property type="term" value="P:chorismate metabolic process"/>
    <property type="evidence" value="ECO:0007669"/>
    <property type="project" value="TreeGrafter"/>
</dbReference>
<proteinExistence type="predicted"/>
<protein>
    <submittedName>
        <fullName evidence="1">Chorismate mutase</fullName>
    </submittedName>
</protein>
<dbReference type="InterPro" id="IPR008243">
    <property type="entry name" value="Chorismate_mutase_AroH"/>
</dbReference>
<dbReference type="EMBL" id="MG264610">
    <property type="protein sequence ID" value="AUG32779.1"/>
    <property type="molecule type" value="Genomic_DNA"/>
</dbReference>
<dbReference type="SUPFAM" id="SSF55298">
    <property type="entry name" value="YjgF-like"/>
    <property type="match status" value="1"/>
</dbReference>
<accession>A0A2H4ZQJ0</accession>
<name>A0A2H4ZQJ0_9EUKA</name>
<gene>
    <name evidence="1" type="primary">aroH</name>
    <name evidence="1" type="ORF">PLO_807</name>
</gene>
<dbReference type="GO" id="GO:0004106">
    <property type="term" value="F:chorismate mutase activity"/>
    <property type="evidence" value="ECO:0007669"/>
    <property type="project" value="TreeGrafter"/>
</dbReference>
<sequence>MRNHRELRALRGATTAGANTSAAITECVEELLVELITKNDFKGEHVVSVTFSVTIDLNACFPAAIARRWTGWNEVALLDCQQMAVIGDLPRCIRMMAHVWLEPGQKIFHPYLRGAARLRPDRSSSIVGQSSYS</sequence>
<dbReference type="NCBIfam" id="TIGR01796">
    <property type="entry name" value="CM_mono_aroH"/>
    <property type="match status" value="1"/>
</dbReference>
<dbReference type="InterPro" id="IPR035959">
    <property type="entry name" value="RutC-like_sf"/>
</dbReference>